<keyword evidence="6" id="KW-0175">Coiled coil</keyword>
<evidence type="ECO:0000256" key="3">
    <source>
        <dbReference type="ARBA" id="ARBA00023274"/>
    </source>
</evidence>
<dbReference type="PANTHER" id="PTHR10916">
    <property type="entry name" value="60S RIBOSOMAL PROTEIN L35/50S RIBOSOMAL PROTEIN L29"/>
    <property type="match status" value="1"/>
</dbReference>
<evidence type="ECO:0000256" key="4">
    <source>
        <dbReference type="ARBA" id="ARBA00035204"/>
    </source>
</evidence>
<dbReference type="InterPro" id="IPR036049">
    <property type="entry name" value="Ribosomal_uL29_sf"/>
</dbReference>
<dbReference type="FunFam" id="1.10.287.310:FF:000001">
    <property type="entry name" value="50S ribosomal protein L29"/>
    <property type="match status" value="1"/>
</dbReference>
<dbReference type="GO" id="GO:0022625">
    <property type="term" value="C:cytosolic large ribosomal subunit"/>
    <property type="evidence" value="ECO:0007669"/>
    <property type="project" value="TreeGrafter"/>
</dbReference>
<dbReference type="EMBL" id="KX764992">
    <property type="protein sequence ID" value="AOZ56079.1"/>
    <property type="molecule type" value="Genomic_DNA"/>
</dbReference>
<dbReference type="GO" id="GO:0003735">
    <property type="term" value="F:structural constituent of ribosome"/>
    <property type="evidence" value="ECO:0007669"/>
    <property type="project" value="InterPro"/>
</dbReference>
<organism evidence="7">
    <name type="scientific">uncultured korarchaeote</name>
    <dbReference type="NCBI Taxonomy" id="161241"/>
    <lineage>
        <taxon>Archaea</taxon>
        <taxon>Thermoproteota</taxon>
        <taxon>environmental samples</taxon>
    </lineage>
</organism>
<dbReference type="Pfam" id="PF00831">
    <property type="entry name" value="Ribosomal_L29"/>
    <property type="match status" value="1"/>
</dbReference>
<dbReference type="Gene3D" id="1.10.287.310">
    <property type="match status" value="1"/>
</dbReference>
<dbReference type="InterPro" id="IPR050063">
    <property type="entry name" value="Ribosomal_protein_uL29"/>
</dbReference>
<protein>
    <recommendedName>
        <fullName evidence="4 5">Large ribosomal subunit protein uL29</fullName>
    </recommendedName>
</protein>
<dbReference type="PANTHER" id="PTHR10916:SF0">
    <property type="entry name" value="LARGE RIBOSOMAL SUBUNIT PROTEIN UL29C"/>
    <property type="match status" value="1"/>
</dbReference>
<keyword evidence="3 5" id="KW-0687">Ribonucleoprotein</keyword>
<dbReference type="SUPFAM" id="SSF46561">
    <property type="entry name" value="Ribosomal protein L29 (L29p)"/>
    <property type="match status" value="1"/>
</dbReference>
<feature type="coiled-coil region" evidence="6">
    <location>
        <begin position="5"/>
        <end position="36"/>
    </location>
</feature>
<dbReference type="CDD" id="cd00427">
    <property type="entry name" value="Ribosomal_L29_HIP"/>
    <property type="match status" value="1"/>
</dbReference>
<evidence type="ECO:0000256" key="6">
    <source>
        <dbReference type="SAM" id="Coils"/>
    </source>
</evidence>
<evidence type="ECO:0000256" key="1">
    <source>
        <dbReference type="ARBA" id="ARBA00009254"/>
    </source>
</evidence>
<evidence type="ECO:0000256" key="2">
    <source>
        <dbReference type="ARBA" id="ARBA00022980"/>
    </source>
</evidence>
<accession>A0A1L2JK41</accession>
<evidence type="ECO:0000256" key="5">
    <source>
        <dbReference type="HAMAP-Rule" id="MF_00374"/>
    </source>
</evidence>
<keyword evidence="2 5" id="KW-0689">Ribosomal protein</keyword>
<reference evidence="7" key="1">
    <citation type="journal article" date="2017" name="Nature">
        <title>Metagenomic exploration of ASGARD archaea illuminates the origin of cellular complexity in eukaryotes.</title>
        <authorList>
            <person name="Zaremba-Niedzwiedzka K."/>
            <person name="Caceres E.F."/>
            <person name="Saw J.H.W."/>
            <person name="Backstrom D."/>
            <person name="Juzokaite L."/>
            <person name="Vancaester E."/>
            <person name="Seitz K.W."/>
            <person name="Anantharaman K."/>
            <person name="Starnawski P."/>
            <person name="Kjeldsen K.U."/>
            <person name="Stott M.B."/>
            <person name="Nunoura T."/>
            <person name="Banfield J.F."/>
            <person name="Schramm A."/>
            <person name="Baker B.J."/>
            <person name="Spang A."/>
            <person name="Ettema T.J.G."/>
        </authorList>
    </citation>
    <scope>NUCLEOTIDE SEQUENCE</scope>
    <source>
        <strain evidence="7">TIV_2</strain>
    </source>
</reference>
<sequence>MPVRNVSLEELRKMSKDELQEKLRQLRREYFELRSKLSAGAPPEQIHRFKMVRREIARVLTVMRERGYIA</sequence>
<dbReference type="NCBIfam" id="TIGR00012">
    <property type="entry name" value="L29"/>
    <property type="match status" value="1"/>
</dbReference>
<gene>
    <name evidence="5" type="primary">rpl29</name>
</gene>
<dbReference type="HAMAP" id="MF_00374">
    <property type="entry name" value="Ribosomal_uL29"/>
    <property type="match status" value="1"/>
</dbReference>
<dbReference type="AlphaFoldDB" id="A0A1L2JK41"/>
<name>A0A1L2JK41_9CREN</name>
<dbReference type="GO" id="GO:0006412">
    <property type="term" value="P:translation"/>
    <property type="evidence" value="ECO:0007669"/>
    <property type="project" value="UniProtKB-UniRule"/>
</dbReference>
<comment type="similarity">
    <text evidence="1 5">Belongs to the universal ribosomal protein uL29 family.</text>
</comment>
<evidence type="ECO:0000313" key="7">
    <source>
        <dbReference type="EMBL" id="AOZ56079.1"/>
    </source>
</evidence>
<proteinExistence type="inferred from homology"/>
<dbReference type="InterPro" id="IPR001854">
    <property type="entry name" value="Ribosomal_uL29"/>
</dbReference>